<dbReference type="Pfam" id="PF12923">
    <property type="entry name" value="RRP7"/>
    <property type="match status" value="1"/>
</dbReference>
<accession>A0A0V1Q1T8</accession>
<dbReference type="InterPro" id="IPR040447">
    <property type="entry name" value="RRM_Rrp7"/>
</dbReference>
<comment type="caution">
    <text evidence="4">The sequence shown here is derived from an EMBL/GenBank/DDBJ whole genome shotgun (WGS) entry which is preliminary data.</text>
</comment>
<dbReference type="Proteomes" id="UP000054251">
    <property type="component" value="Unassembled WGS sequence"/>
</dbReference>
<dbReference type="CDD" id="cd12293">
    <property type="entry name" value="dRRM_Rrp7p"/>
    <property type="match status" value="1"/>
</dbReference>
<keyword evidence="5" id="KW-1185">Reference proteome</keyword>
<dbReference type="GO" id="GO:0000028">
    <property type="term" value="P:ribosomal small subunit assembly"/>
    <property type="evidence" value="ECO:0007669"/>
    <property type="project" value="TreeGrafter"/>
</dbReference>
<dbReference type="GO" id="GO:0006364">
    <property type="term" value="P:rRNA processing"/>
    <property type="evidence" value="ECO:0007669"/>
    <property type="project" value="TreeGrafter"/>
</dbReference>
<protein>
    <recommendedName>
        <fullName evidence="6">Ribosomal RNA-processing protein 7</fullName>
    </recommendedName>
</protein>
<dbReference type="AlphaFoldDB" id="A0A0V1Q1T8"/>
<proteinExistence type="inferred from homology"/>
<feature type="domain" description="Rrp7 RRM-like N-terminal" evidence="3">
    <location>
        <begin position="5"/>
        <end position="166"/>
    </location>
</feature>
<dbReference type="InterPro" id="IPR040446">
    <property type="entry name" value="RRP7"/>
</dbReference>
<evidence type="ECO:0000313" key="5">
    <source>
        <dbReference type="Proteomes" id="UP000054251"/>
    </source>
</evidence>
<dbReference type="Pfam" id="PF17799">
    <property type="entry name" value="RRM_Rrp7"/>
    <property type="match status" value="1"/>
</dbReference>
<dbReference type="PANTHER" id="PTHR13191:SF0">
    <property type="entry name" value="RIBOSOMAL RNA-PROCESSING PROTEIN 7 HOMOLOG A-RELATED"/>
    <property type="match status" value="1"/>
</dbReference>
<name>A0A0V1Q1T8_9ASCO</name>
<dbReference type="GeneID" id="26838754"/>
<evidence type="ECO:0008006" key="6">
    <source>
        <dbReference type="Google" id="ProtNLM"/>
    </source>
</evidence>
<feature type="domain" description="Ribosomal RNA-processing protein 7 C-terminal" evidence="2">
    <location>
        <begin position="168"/>
        <end position="290"/>
    </location>
</feature>
<gene>
    <name evidence="4" type="ORF">AC631_01745</name>
</gene>
<dbReference type="InterPro" id="IPR024326">
    <property type="entry name" value="RRP7_C"/>
</dbReference>
<evidence type="ECO:0000256" key="1">
    <source>
        <dbReference type="ARBA" id="ARBA00006110"/>
    </source>
</evidence>
<dbReference type="EMBL" id="LMYN01000026">
    <property type="protein sequence ID" value="KSA02472.1"/>
    <property type="molecule type" value="Genomic_DNA"/>
</dbReference>
<evidence type="ECO:0000259" key="2">
    <source>
        <dbReference type="Pfam" id="PF12923"/>
    </source>
</evidence>
<dbReference type="PANTHER" id="PTHR13191">
    <property type="entry name" value="RIBOSOMAL RNA PROCESSING PROTEIN 7-RELATED"/>
    <property type="match status" value="1"/>
</dbReference>
<organism evidence="4 5">
    <name type="scientific">Debaryomyces fabryi</name>
    <dbReference type="NCBI Taxonomy" id="58627"/>
    <lineage>
        <taxon>Eukaryota</taxon>
        <taxon>Fungi</taxon>
        <taxon>Dikarya</taxon>
        <taxon>Ascomycota</taxon>
        <taxon>Saccharomycotina</taxon>
        <taxon>Pichiomycetes</taxon>
        <taxon>Debaryomycetaceae</taxon>
        <taxon>Debaryomyces</taxon>
    </lineage>
</organism>
<reference evidence="4 5" key="1">
    <citation type="submission" date="2015-11" db="EMBL/GenBank/DDBJ databases">
        <title>The genome of Debaryomyces fabryi.</title>
        <authorList>
            <person name="Tafer H."/>
            <person name="Lopandic K."/>
        </authorList>
    </citation>
    <scope>NUCLEOTIDE SEQUENCE [LARGE SCALE GENOMIC DNA]</scope>
    <source>
        <strain evidence="4 5">CBS 789</strain>
    </source>
</reference>
<dbReference type="GO" id="GO:0034456">
    <property type="term" value="C:UTP-C complex"/>
    <property type="evidence" value="ECO:0007669"/>
    <property type="project" value="TreeGrafter"/>
</dbReference>
<dbReference type="RefSeq" id="XP_015468574.1">
    <property type="nucleotide sequence ID" value="XM_015610575.1"/>
</dbReference>
<evidence type="ECO:0000259" key="3">
    <source>
        <dbReference type="Pfam" id="PF17799"/>
    </source>
</evidence>
<dbReference type="Gene3D" id="6.10.250.1770">
    <property type="match status" value="1"/>
</dbReference>
<dbReference type="CDD" id="cd12950">
    <property type="entry name" value="RRP7_Rrp7p"/>
    <property type="match status" value="1"/>
</dbReference>
<dbReference type="OrthoDB" id="5390at2759"/>
<sequence>MAVTEIKGFLVLPVKLPEASIPHYIFFKKHDSKNSATNSTNNNANRSIFFFNLPINTSTASLRKYFQAVAIGSTIESYTSSLLSDYAEDIWVDLTKLTSDLELNQQEDIEARSKLPKNCGIATFVDKAAFQLAFNALKKLASSSTESNWPINASSTFGSSYFLSKYQSQVLEPEEISNTVSQALIDFDRAEKESMENLQQQTQLVDEDGFTLVVGSHRKTKAGIMGRQKLAATVEVDKAKSNMKKKEKEDFYRFQLRQRKKDEMNDLLKKFKLDQEKVRLMKEKKRFRPY</sequence>
<evidence type="ECO:0000313" key="4">
    <source>
        <dbReference type="EMBL" id="KSA02472.1"/>
    </source>
</evidence>
<comment type="similarity">
    <text evidence="1">Belongs to the RRP7 family.</text>
</comment>
<dbReference type="GO" id="GO:0032545">
    <property type="term" value="C:CURI complex"/>
    <property type="evidence" value="ECO:0007669"/>
    <property type="project" value="TreeGrafter"/>
</dbReference>